<dbReference type="PROSITE" id="PS00984">
    <property type="entry name" value="UROTENSIN_II"/>
    <property type="match status" value="1"/>
</dbReference>
<comment type="caution">
    <text evidence="7">The sequence shown here is derived from an EMBL/GenBank/DDBJ whole genome shotgun (WGS) entry which is preliminary data.</text>
</comment>
<evidence type="ECO:0000256" key="4">
    <source>
        <dbReference type="ARBA" id="ARBA00022702"/>
    </source>
</evidence>
<evidence type="ECO:0000256" key="5">
    <source>
        <dbReference type="ARBA" id="ARBA00023157"/>
    </source>
</evidence>
<evidence type="ECO:0000256" key="6">
    <source>
        <dbReference type="SAM" id="SignalP"/>
    </source>
</evidence>
<keyword evidence="4" id="KW-0372">Hormone</keyword>
<evidence type="ECO:0000313" key="8">
    <source>
        <dbReference type="Proteomes" id="UP000826234"/>
    </source>
</evidence>
<comment type="subcellular location">
    <subcellularLocation>
        <location evidence="1">Secreted</location>
    </subcellularLocation>
</comment>
<proteinExistence type="inferred from homology"/>
<evidence type="ECO:0000256" key="2">
    <source>
        <dbReference type="ARBA" id="ARBA00006719"/>
    </source>
</evidence>
<dbReference type="Proteomes" id="UP000826234">
    <property type="component" value="Unassembled WGS sequence"/>
</dbReference>
<evidence type="ECO:0000256" key="1">
    <source>
        <dbReference type="ARBA" id="ARBA00004613"/>
    </source>
</evidence>
<sequence>MEMHYKILYAIVALSATCCLEAYPVHPDTDGMQDLMPTDFNLVDNTVGFIPDDAPSTGVHQSRNLNSALSALEEGINQIQKSGRWNGGKESFQDDASDNLVEDIKTILWKLAAADKLRSQTFVKADQSPQKPSKRACFWKYCVTN</sequence>
<accession>A0ABQ7TMD9</accession>
<gene>
    <name evidence="7" type="ORF">JD844_004436</name>
</gene>
<dbReference type="EMBL" id="JAIPUX010000415">
    <property type="protein sequence ID" value="KAH0630985.1"/>
    <property type="molecule type" value="Genomic_DNA"/>
</dbReference>
<keyword evidence="3" id="KW-0964">Secreted</keyword>
<comment type="similarity">
    <text evidence="2">Belongs to the urotensin-2 family.</text>
</comment>
<feature type="signal peptide" evidence="6">
    <location>
        <begin position="1"/>
        <end position="22"/>
    </location>
</feature>
<evidence type="ECO:0000313" key="7">
    <source>
        <dbReference type="EMBL" id="KAH0630985.1"/>
    </source>
</evidence>
<organism evidence="7 8">
    <name type="scientific">Phrynosoma platyrhinos</name>
    <name type="common">Desert horned lizard</name>
    <dbReference type="NCBI Taxonomy" id="52577"/>
    <lineage>
        <taxon>Eukaryota</taxon>
        <taxon>Metazoa</taxon>
        <taxon>Chordata</taxon>
        <taxon>Craniata</taxon>
        <taxon>Vertebrata</taxon>
        <taxon>Euteleostomi</taxon>
        <taxon>Lepidosauria</taxon>
        <taxon>Squamata</taxon>
        <taxon>Bifurcata</taxon>
        <taxon>Unidentata</taxon>
        <taxon>Episquamata</taxon>
        <taxon>Toxicofera</taxon>
        <taxon>Iguania</taxon>
        <taxon>Phrynosomatidae</taxon>
        <taxon>Phrynosomatinae</taxon>
        <taxon>Phrynosoma</taxon>
    </lineage>
</organism>
<dbReference type="InterPro" id="IPR001483">
    <property type="entry name" value="Urotensin_II"/>
</dbReference>
<keyword evidence="6" id="KW-0732">Signal</keyword>
<reference evidence="7 8" key="1">
    <citation type="journal article" date="2022" name="Gigascience">
        <title>A chromosome-level genome assembly and annotation of the desert horned lizard, Phrynosoma platyrhinos, provides insight into chromosomal rearrangements among reptiles.</title>
        <authorList>
            <person name="Koochekian N."/>
            <person name="Ascanio A."/>
            <person name="Farleigh K."/>
            <person name="Card D.C."/>
            <person name="Schield D.R."/>
            <person name="Castoe T.A."/>
            <person name="Jezkova T."/>
        </authorList>
    </citation>
    <scope>NUCLEOTIDE SEQUENCE [LARGE SCALE GENOMIC DNA]</scope>
    <source>
        <strain evidence="7">NK-2021</strain>
    </source>
</reference>
<evidence type="ECO:0000256" key="3">
    <source>
        <dbReference type="ARBA" id="ARBA00022525"/>
    </source>
</evidence>
<keyword evidence="5" id="KW-1015">Disulfide bond</keyword>
<feature type="chain" id="PRO_5046574829" description="Urotensin-related peptide 1" evidence="6">
    <location>
        <begin position="23"/>
        <end position="145"/>
    </location>
</feature>
<name>A0ABQ7TMD9_PHRPL</name>
<evidence type="ECO:0008006" key="9">
    <source>
        <dbReference type="Google" id="ProtNLM"/>
    </source>
</evidence>
<protein>
    <recommendedName>
        <fullName evidence="9">Urotensin-related peptide 1</fullName>
    </recommendedName>
</protein>
<keyword evidence="8" id="KW-1185">Reference proteome</keyword>